<evidence type="ECO:0000256" key="2">
    <source>
        <dbReference type="ARBA" id="ARBA00022777"/>
    </source>
</evidence>
<feature type="transmembrane region" description="Helical" evidence="4">
    <location>
        <begin position="764"/>
        <end position="782"/>
    </location>
</feature>
<dbReference type="PANTHER" id="PTHR24421">
    <property type="entry name" value="NITRATE/NITRITE SENSOR PROTEIN NARX-RELATED"/>
    <property type="match status" value="1"/>
</dbReference>
<proteinExistence type="predicted"/>
<keyword evidence="2" id="KW-0418">Kinase</keyword>
<evidence type="ECO:0000259" key="6">
    <source>
        <dbReference type="Pfam" id="PF02518"/>
    </source>
</evidence>
<dbReference type="OrthoDB" id="5384984at2"/>
<dbReference type="GO" id="GO:0000155">
    <property type="term" value="F:phosphorelay sensor kinase activity"/>
    <property type="evidence" value="ECO:0007669"/>
    <property type="project" value="InterPro"/>
</dbReference>
<evidence type="ECO:0000259" key="8">
    <source>
        <dbReference type="Pfam" id="PF07730"/>
    </source>
</evidence>
<dbReference type="GO" id="GO:0046983">
    <property type="term" value="F:protein dimerization activity"/>
    <property type="evidence" value="ECO:0007669"/>
    <property type="project" value="InterPro"/>
</dbReference>
<gene>
    <name evidence="9" type="ORF">NM04_16290</name>
</gene>
<dbReference type="InterPro" id="IPR003594">
    <property type="entry name" value="HATPase_dom"/>
</dbReference>
<dbReference type="Pfam" id="PF02518">
    <property type="entry name" value="HATPase_c"/>
    <property type="match status" value="1"/>
</dbReference>
<feature type="signal peptide" evidence="5">
    <location>
        <begin position="1"/>
        <end position="26"/>
    </location>
</feature>
<protein>
    <recommendedName>
        <fullName evidence="11">Histidine kinase/HSP90-like ATPase domain-containing protein</fullName>
    </recommendedName>
</protein>
<name>A0A422QIH4_9BURK</name>
<keyword evidence="10" id="KW-1185">Reference proteome</keyword>
<dbReference type="Proteomes" id="UP000283254">
    <property type="component" value="Unassembled WGS sequence"/>
</dbReference>
<dbReference type="InterPro" id="IPR011712">
    <property type="entry name" value="Sig_transdc_His_kin_sub3_dim/P"/>
</dbReference>
<dbReference type="RefSeq" id="WP_123070535.1">
    <property type="nucleotide sequence ID" value="NZ_JSAB01000172.1"/>
</dbReference>
<keyword evidence="4" id="KW-0472">Membrane</keyword>
<evidence type="ECO:0000313" key="10">
    <source>
        <dbReference type="Proteomes" id="UP000283254"/>
    </source>
</evidence>
<keyword evidence="4" id="KW-1133">Transmembrane helix</keyword>
<dbReference type="AlphaFoldDB" id="A0A422QIH4"/>
<evidence type="ECO:0000259" key="7">
    <source>
        <dbReference type="Pfam" id="PF07495"/>
    </source>
</evidence>
<evidence type="ECO:0000256" key="3">
    <source>
        <dbReference type="ARBA" id="ARBA00023012"/>
    </source>
</evidence>
<keyword evidence="3" id="KW-0902">Two-component regulatory system</keyword>
<dbReference type="Gene3D" id="3.30.565.10">
    <property type="entry name" value="Histidine kinase-like ATPase, C-terminal domain"/>
    <property type="match status" value="1"/>
</dbReference>
<dbReference type="InterPro" id="IPR036890">
    <property type="entry name" value="HATPase_C_sf"/>
</dbReference>
<feature type="domain" description="Histidine kinase/HSP90-like ATPase" evidence="6">
    <location>
        <begin position="916"/>
        <end position="1000"/>
    </location>
</feature>
<dbReference type="SUPFAM" id="SSF63829">
    <property type="entry name" value="Calcium-dependent phosphotriesterase"/>
    <property type="match status" value="2"/>
</dbReference>
<feature type="chain" id="PRO_5019429744" description="Histidine kinase/HSP90-like ATPase domain-containing protein" evidence="5">
    <location>
        <begin position="27"/>
        <end position="1023"/>
    </location>
</feature>
<keyword evidence="1" id="KW-0808">Transferase</keyword>
<dbReference type="Gene3D" id="2.60.40.10">
    <property type="entry name" value="Immunoglobulins"/>
    <property type="match status" value="1"/>
</dbReference>
<keyword evidence="4" id="KW-0812">Transmembrane</keyword>
<dbReference type="Gene3D" id="2.130.10.10">
    <property type="entry name" value="YVTN repeat-like/Quinoprotein amine dehydrogenase"/>
    <property type="match status" value="3"/>
</dbReference>
<dbReference type="EMBL" id="JSAB01000172">
    <property type="protein sequence ID" value="RNF29764.1"/>
    <property type="molecule type" value="Genomic_DNA"/>
</dbReference>
<keyword evidence="5" id="KW-0732">Signal</keyword>
<evidence type="ECO:0000313" key="9">
    <source>
        <dbReference type="EMBL" id="RNF29764.1"/>
    </source>
</evidence>
<accession>A0A422QIH4</accession>
<evidence type="ECO:0008006" key="11">
    <source>
        <dbReference type="Google" id="ProtNLM"/>
    </source>
</evidence>
<reference evidence="9" key="1">
    <citation type="submission" date="2014-10" db="EMBL/GenBank/DDBJ databases">
        <title>Massilia sp. genome.</title>
        <authorList>
            <person name="Xu B."/>
            <person name="Dai L."/>
            <person name="Huang Z."/>
        </authorList>
    </citation>
    <scope>NUCLEOTIDE SEQUENCE [LARGE SCALE GENOMIC DNA]</scope>
    <source>
        <strain evidence="9">CFS-1</strain>
    </source>
</reference>
<feature type="domain" description="Signal transduction histidine kinase subgroup 3 dimerisation and phosphoacceptor" evidence="8">
    <location>
        <begin position="803"/>
        <end position="868"/>
    </location>
</feature>
<organism evidence="9 10">
    <name type="scientific">Massilia aurea</name>
    <dbReference type="NCBI Taxonomy" id="373040"/>
    <lineage>
        <taxon>Bacteria</taxon>
        <taxon>Pseudomonadati</taxon>
        <taxon>Pseudomonadota</taxon>
        <taxon>Betaproteobacteria</taxon>
        <taxon>Burkholderiales</taxon>
        <taxon>Oxalobacteraceae</taxon>
        <taxon>Telluria group</taxon>
        <taxon>Massilia</taxon>
    </lineage>
</organism>
<feature type="domain" description="Two component regulator three Y" evidence="7">
    <location>
        <begin position="695"/>
        <end position="756"/>
    </location>
</feature>
<dbReference type="Gene3D" id="1.20.5.1930">
    <property type="match status" value="1"/>
</dbReference>
<evidence type="ECO:0000256" key="4">
    <source>
        <dbReference type="SAM" id="Phobius"/>
    </source>
</evidence>
<dbReference type="GO" id="GO:0016020">
    <property type="term" value="C:membrane"/>
    <property type="evidence" value="ECO:0007669"/>
    <property type="project" value="InterPro"/>
</dbReference>
<dbReference type="PANTHER" id="PTHR24421:SF62">
    <property type="entry name" value="SENSORY TRANSDUCTION HISTIDINE KINASE"/>
    <property type="match status" value="1"/>
</dbReference>
<dbReference type="InterPro" id="IPR011123">
    <property type="entry name" value="Y_Y_Y"/>
</dbReference>
<dbReference type="Pfam" id="PF07495">
    <property type="entry name" value="Y_Y_Y"/>
    <property type="match status" value="1"/>
</dbReference>
<sequence length="1023" mass="111428">MKEGIASILLGAGLLCCALPSAGAVAPHPAVYATAPADQLLPADLPAIPLLHTRWLVRDGVPPNIGAIAQTPDGWLWFASTAGLFRFDGVSFSRYMPPAGVKLSANIARIGTLADGTLWVSPRFGGLYLIKDGKVRVFDERHNLPIAQVPRVAAGADGRLWLASGRGLHVLEPGGEKWRSVEVEMNIPKSVFDIEVDPEGTVWAQSASFLYAMRRGETRFTPVGSQDVPGSLLQGPGGVVWNFDPNRPGVRRLTPGTTSIHIENLLKRLHDVQNPYIDRQGNFWFPHKSGVLRIALDVDARPHAQGFTPRQGLSGRDAKLVFEDREGNIWLVTDSGLDQFRRGRMREIALPAYGGEARPLVAGPDGALWIDYSYLLDVNTIPEHFAPERNVDSVVHQMYRDPNATVWYGTHSRLWRLDGLKPVQVPLPPSVEALVQQPIYAMAKDADDGLWISLGPRGPWRMKDGVWTQNGGIEALTLYPTTNIVAGPDRRMWFGSVGNGLAILHDGKVDKIGPEQGVDVGTVLAILPDAAGAWLGGDEGLAWFDGKRAIRIQGEAGEQFQGGTGLVLARDGGLWVNGSGGLAFIAAPELKRALADPGYRVRFLHYDENDGLMGAPAPMHPIPSMVQTPNGDLVVSTTGGVFNFNPLKTVSNRVVPPVHVTGLSIGRDSYPLSDTIQLPAAPDNVRIDYTALSLSLPRRVRFQYMLEGVDSGWQDAGNRRSAFYTQLAPGAYTFRVKAANDDGVWNEEGARVRIEIPPTMAQTWAFKLACALAFILAAYGLHRLRLRMAIRRLSRMFDARVIERERIARDLHDTLLQSVQGLIMHFRRIAMRTPDDAPTRPLMQEALALATEVLEEGRDKVGGLRTAQEDADLAAMLDAHGRRLAAQHGVAFALEREGAPRRLRAPVLDEVLAIGREAVRNAFLHAQANRIAVVLRYGEREFELGVSDDGIGIDAAGHAGRAGHWGMPGMRERAAELGASLDLDSAPGKGCVWRLRLPARLAYDDTGGQAPAAASTPREDEVH</sequence>
<dbReference type="InterPro" id="IPR015943">
    <property type="entry name" value="WD40/YVTN_repeat-like_dom_sf"/>
</dbReference>
<dbReference type="InterPro" id="IPR050482">
    <property type="entry name" value="Sensor_HK_TwoCompSys"/>
</dbReference>
<dbReference type="SUPFAM" id="SSF55874">
    <property type="entry name" value="ATPase domain of HSP90 chaperone/DNA topoisomerase II/histidine kinase"/>
    <property type="match status" value="1"/>
</dbReference>
<comment type="caution">
    <text evidence="9">The sequence shown here is derived from an EMBL/GenBank/DDBJ whole genome shotgun (WGS) entry which is preliminary data.</text>
</comment>
<dbReference type="InterPro" id="IPR013783">
    <property type="entry name" value="Ig-like_fold"/>
</dbReference>
<evidence type="ECO:0000256" key="5">
    <source>
        <dbReference type="SAM" id="SignalP"/>
    </source>
</evidence>
<dbReference type="CDD" id="cd16917">
    <property type="entry name" value="HATPase_UhpB-NarQ-NarX-like"/>
    <property type="match status" value="1"/>
</dbReference>
<dbReference type="Pfam" id="PF07730">
    <property type="entry name" value="HisKA_3"/>
    <property type="match status" value="1"/>
</dbReference>
<evidence type="ECO:0000256" key="1">
    <source>
        <dbReference type="ARBA" id="ARBA00022679"/>
    </source>
</evidence>